<evidence type="ECO:0000313" key="1">
    <source>
        <dbReference type="EMBL" id="KKQ15348.1"/>
    </source>
</evidence>
<organism evidence="1 2">
    <name type="scientific">candidate division WS6 bacterium GW2011_GWF1_36_8</name>
    <dbReference type="NCBI Taxonomy" id="1619098"/>
    <lineage>
        <taxon>Bacteria</taxon>
        <taxon>Candidatus Dojkabacteria</taxon>
    </lineage>
</organism>
<name>A0A0G0F7Z3_9BACT</name>
<sequence>MISYDHNWCRQALITEEDCKQFRIDEAYLIGKFLERQEDVIPKPGSIWMIDHWENYNYVDDNCYKCGAHYIKHYTNQCLCGNCFVKYHTTWEAVGQFETNKRFKASQLAYKNRNKPIQLTINL</sequence>
<dbReference type="AlphaFoldDB" id="A0A0G0F7Z3"/>
<protein>
    <submittedName>
        <fullName evidence="1">Uncharacterized protein</fullName>
    </submittedName>
</protein>
<evidence type="ECO:0000313" key="2">
    <source>
        <dbReference type="Proteomes" id="UP000033886"/>
    </source>
</evidence>
<proteinExistence type="predicted"/>
<dbReference type="EMBL" id="LBSK01000045">
    <property type="protein sequence ID" value="KKQ15348.1"/>
    <property type="molecule type" value="Genomic_DNA"/>
</dbReference>
<dbReference type="Proteomes" id="UP000033886">
    <property type="component" value="Unassembled WGS sequence"/>
</dbReference>
<reference evidence="1 2" key="1">
    <citation type="journal article" date="2015" name="Nature">
        <title>rRNA introns, odd ribosomes, and small enigmatic genomes across a large radiation of phyla.</title>
        <authorList>
            <person name="Brown C.T."/>
            <person name="Hug L.A."/>
            <person name="Thomas B.C."/>
            <person name="Sharon I."/>
            <person name="Castelle C.J."/>
            <person name="Singh A."/>
            <person name="Wilkins M.J."/>
            <person name="Williams K.H."/>
            <person name="Banfield J.F."/>
        </authorList>
    </citation>
    <scope>NUCLEOTIDE SEQUENCE [LARGE SCALE GENOMIC DNA]</scope>
</reference>
<gene>
    <name evidence="1" type="ORF">US29_C0045G0005</name>
</gene>
<comment type="caution">
    <text evidence="1">The sequence shown here is derived from an EMBL/GenBank/DDBJ whole genome shotgun (WGS) entry which is preliminary data.</text>
</comment>
<accession>A0A0G0F7Z3</accession>